<evidence type="ECO:0000313" key="1">
    <source>
        <dbReference type="EMBL" id="HGE66334.1"/>
    </source>
</evidence>
<dbReference type="AlphaFoldDB" id="A0A7C3UDT4"/>
<name>A0A7C3UDT4_9EURY</name>
<dbReference type="EMBL" id="DTPI01000028">
    <property type="protein sequence ID" value="HGE66334.1"/>
    <property type="molecule type" value="Genomic_DNA"/>
</dbReference>
<proteinExistence type="predicted"/>
<protein>
    <submittedName>
        <fullName evidence="1">Uncharacterized protein</fullName>
    </submittedName>
</protein>
<evidence type="ECO:0000313" key="2">
    <source>
        <dbReference type="EMBL" id="HHF48084.1"/>
    </source>
</evidence>
<organism evidence="1">
    <name type="scientific">Geoglobus ahangari</name>
    <dbReference type="NCBI Taxonomy" id="113653"/>
    <lineage>
        <taxon>Archaea</taxon>
        <taxon>Methanobacteriati</taxon>
        <taxon>Methanobacteriota</taxon>
        <taxon>Archaeoglobi</taxon>
        <taxon>Archaeoglobales</taxon>
        <taxon>Archaeoglobaceae</taxon>
        <taxon>Geoglobus</taxon>
    </lineage>
</organism>
<sequence>MAEMSISQTTLKRKRKINIGFCKDISAMRRFNWRLFRRKGLKKEISKDEKLLLKNVNDLKTQKEEKDIHEVAREILPEED</sequence>
<accession>A0A7C3UDT4</accession>
<reference evidence="1" key="1">
    <citation type="journal article" date="2020" name="mSystems">
        <title>Genome- and Community-Level Interaction Insights into Carbon Utilization and Element Cycling Functions of Hydrothermarchaeota in Hydrothermal Sediment.</title>
        <authorList>
            <person name="Zhou Z."/>
            <person name="Liu Y."/>
            <person name="Xu W."/>
            <person name="Pan J."/>
            <person name="Luo Z.H."/>
            <person name="Li M."/>
        </authorList>
    </citation>
    <scope>NUCLEOTIDE SEQUENCE [LARGE SCALE GENOMIC DNA]</scope>
    <source>
        <strain evidence="2">SpSt-10</strain>
        <strain evidence="1">SpSt-97</strain>
    </source>
</reference>
<dbReference type="EMBL" id="DRUC01000042">
    <property type="protein sequence ID" value="HHF48084.1"/>
    <property type="molecule type" value="Genomic_DNA"/>
</dbReference>
<comment type="caution">
    <text evidence="1">The sequence shown here is derived from an EMBL/GenBank/DDBJ whole genome shotgun (WGS) entry which is preliminary data.</text>
</comment>
<gene>
    <name evidence="2" type="ORF">ENL48_02500</name>
    <name evidence="1" type="ORF">ENX77_04315</name>
</gene>